<feature type="compositionally biased region" description="Acidic residues" evidence="1">
    <location>
        <begin position="160"/>
        <end position="174"/>
    </location>
</feature>
<accession>A0A9P9A5J3</accession>
<keyword evidence="2" id="KW-1133">Transmembrane helix</keyword>
<dbReference type="EMBL" id="JAGSXJ010000039">
    <property type="protein sequence ID" value="KAH6664748.1"/>
    <property type="molecule type" value="Genomic_DNA"/>
</dbReference>
<dbReference type="Proteomes" id="UP000770015">
    <property type="component" value="Unassembled WGS sequence"/>
</dbReference>
<keyword evidence="4" id="KW-1185">Reference proteome</keyword>
<protein>
    <submittedName>
        <fullName evidence="3">Uncharacterized protein</fullName>
    </submittedName>
</protein>
<gene>
    <name evidence="3" type="ORF">F5X68DRAFT_56445</name>
</gene>
<name>A0A9P9A5J3_9PEZI</name>
<dbReference type="AlphaFoldDB" id="A0A9P9A5J3"/>
<proteinExistence type="predicted"/>
<reference evidence="3" key="1">
    <citation type="journal article" date="2021" name="Nat. Commun.">
        <title>Genetic determinants of endophytism in the Arabidopsis root mycobiome.</title>
        <authorList>
            <person name="Mesny F."/>
            <person name="Miyauchi S."/>
            <person name="Thiergart T."/>
            <person name="Pickel B."/>
            <person name="Atanasova L."/>
            <person name="Karlsson M."/>
            <person name="Huettel B."/>
            <person name="Barry K.W."/>
            <person name="Haridas S."/>
            <person name="Chen C."/>
            <person name="Bauer D."/>
            <person name="Andreopoulos W."/>
            <person name="Pangilinan J."/>
            <person name="LaButti K."/>
            <person name="Riley R."/>
            <person name="Lipzen A."/>
            <person name="Clum A."/>
            <person name="Drula E."/>
            <person name="Henrissat B."/>
            <person name="Kohler A."/>
            <person name="Grigoriev I.V."/>
            <person name="Martin F.M."/>
            <person name="Hacquard S."/>
        </authorList>
    </citation>
    <scope>NUCLEOTIDE SEQUENCE</scope>
    <source>
        <strain evidence="3">MPI-SDFR-AT-0117</strain>
    </source>
</reference>
<keyword evidence="2" id="KW-0472">Membrane</keyword>
<feature type="compositionally biased region" description="Basic and acidic residues" evidence="1">
    <location>
        <begin position="175"/>
        <end position="199"/>
    </location>
</feature>
<evidence type="ECO:0000313" key="3">
    <source>
        <dbReference type="EMBL" id="KAH6664748.1"/>
    </source>
</evidence>
<evidence type="ECO:0000313" key="4">
    <source>
        <dbReference type="Proteomes" id="UP000770015"/>
    </source>
</evidence>
<evidence type="ECO:0000256" key="1">
    <source>
        <dbReference type="SAM" id="MobiDB-lite"/>
    </source>
</evidence>
<organism evidence="3 4">
    <name type="scientific">Plectosphaerella plurivora</name>
    <dbReference type="NCBI Taxonomy" id="936078"/>
    <lineage>
        <taxon>Eukaryota</taxon>
        <taxon>Fungi</taxon>
        <taxon>Dikarya</taxon>
        <taxon>Ascomycota</taxon>
        <taxon>Pezizomycotina</taxon>
        <taxon>Sordariomycetes</taxon>
        <taxon>Hypocreomycetidae</taxon>
        <taxon>Glomerellales</taxon>
        <taxon>Plectosphaerellaceae</taxon>
        <taxon>Plectosphaerella</taxon>
    </lineage>
</organism>
<feature type="compositionally biased region" description="Basic residues" evidence="1">
    <location>
        <begin position="93"/>
        <end position="110"/>
    </location>
</feature>
<keyword evidence="2" id="KW-0812">Transmembrane</keyword>
<evidence type="ECO:0000256" key="2">
    <source>
        <dbReference type="SAM" id="Phobius"/>
    </source>
</evidence>
<comment type="caution">
    <text evidence="3">The sequence shown here is derived from an EMBL/GenBank/DDBJ whole genome shotgun (WGS) entry which is preliminary data.</text>
</comment>
<feature type="transmembrane region" description="Helical" evidence="2">
    <location>
        <begin position="43"/>
        <end position="64"/>
    </location>
</feature>
<feature type="region of interest" description="Disordered" evidence="1">
    <location>
        <begin position="88"/>
        <end position="199"/>
    </location>
</feature>
<sequence length="199" mass="22412">MPPFTLETLSALPSRILPRQRTTDENLIVPTEYGALNPNLSSIAIAGIVLGSVGGFLLLLWFFYGCCAGIGPPVGYRTSNFGTSRVTVDRSYRSRSSRSRHHRPRRHSSGRPRVYATETTRVRETTTGGGPVIVEAEPVPMQERPRGASRAPPPPRMVDEESDSEDESEDEVVVIEERTPPRRDRRSSRYDERRRSRDY</sequence>